<feature type="compositionally biased region" description="Basic and acidic residues" evidence="1">
    <location>
        <begin position="80"/>
        <end position="93"/>
    </location>
</feature>
<dbReference type="Proteomes" id="UP001174691">
    <property type="component" value="Unassembled WGS sequence"/>
</dbReference>
<dbReference type="AlphaFoldDB" id="A0AA38RZF7"/>
<name>A0AA38RZF7_9PEZI</name>
<reference evidence="3" key="1">
    <citation type="submission" date="2022-07" db="EMBL/GenBank/DDBJ databases">
        <title>Fungi with potential for degradation of polypropylene.</title>
        <authorList>
            <person name="Gostincar C."/>
        </authorList>
    </citation>
    <scope>NUCLEOTIDE SEQUENCE</scope>
    <source>
        <strain evidence="3">EXF-13287</strain>
    </source>
</reference>
<keyword evidence="2" id="KW-0812">Transmembrane</keyword>
<proteinExistence type="predicted"/>
<keyword evidence="2" id="KW-1133">Transmembrane helix</keyword>
<sequence length="193" mass="21184">MLLTSSQVSIAASSSVVVVFTTALFLSGYAIQQRTLREIREAIKPSARAKPQIFLPDRFKTTTTELSDGTVIVVDVDPGPDAHRPPRPEREEQVVIEVRPTVSGEGTGGGDDENGGSERAGLSDAAAASEEGGLVEQPLDGERRRERGGRKEGKTKAKTQKKLSRAERRKQIKEEIQRLAQGNRRGVWEPRLW</sequence>
<gene>
    <name evidence="3" type="ORF">NKR19_g2038</name>
</gene>
<evidence type="ECO:0000256" key="1">
    <source>
        <dbReference type="SAM" id="MobiDB-lite"/>
    </source>
</evidence>
<keyword evidence="2" id="KW-0472">Membrane</keyword>
<evidence type="ECO:0008006" key="5">
    <source>
        <dbReference type="Google" id="ProtNLM"/>
    </source>
</evidence>
<dbReference type="EMBL" id="JANBVN010000020">
    <property type="protein sequence ID" value="KAJ9161608.1"/>
    <property type="molecule type" value="Genomic_DNA"/>
</dbReference>
<evidence type="ECO:0000313" key="4">
    <source>
        <dbReference type="Proteomes" id="UP001174691"/>
    </source>
</evidence>
<keyword evidence="4" id="KW-1185">Reference proteome</keyword>
<evidence type="ECO:0000313" key="3">
    <source>
        <dbReference type="EMBL" id="KAJ9161608.1"/>
    </source>
</evidence>
<feature type="compositionally biased region" description="Basic and acidic residues" evidence="1">
    <location>
        <begin position="140"/>
        <end position="155"/>
    </location>
</feature>
<protein>
    <recommendedName>
        <fullName evidence="5">Transmembrane protein</fullName>
    </recommendedName>
</protein>
<comment type="caution">
    <text evidence="3">The sequence shown here is derived from an EMBL/GenBank/DDBJ whole genome shotgun (WGS) entry which is preliminary data.</text>
</comment>
<organism evidence="3 4">
    <name type="scientific">Coniochaeta hoffmannii</name>
    <dbReference type="NCBI Taxonomy" id="91930"/>
    <lineage>
        <taxon>Eukaryota</taxon>
        <taxon>Fungi</taxon>
        <taxon>Dikarya</taxon>
        <taxon>Ascomycota</taxon>
        <taxon>Pezizomycotina</taxon>
        <taxon>Sordariomycetes</taxon>
        <taxon>Sordariomycetidae</taxon>
        <taxon>Coniochaetales</taxon>
        <taxon>Coniochaetaceae</taxon>
        <taxon>Coniochaeta</taxon>
    </lineage>
</organism>
<feature type="transmembrane region" description="Helical" evidence="2">
    <location>
        <begin position="12"/>
        <end position="31"/>
    </location>
</feature>
<feature type="compositionally biased region" description="Basic residues" evidence="1">
    <location>
        <begin position="156"/>
        <end position="171"/>
    </location>
</feature>
<accession>A0AA38RZF7</accession>
<evidence type="ECO:0000256" key="2">
    <source>
        <dbReference type="SAM" id="Phobius"/>
    </source>
</evidence>
<feature type="region of interest" description="Disordered" evidence="1">
    <location>
        <begin position="76"/>
        <end position="171"/>
    </location>
</feature>